<evidence type="ECO:0000313" key="3">
    <source>
        <dbReference type="Proteomes" id="UP000196759"/>
    </source>
</evidence>
<evidence type="ECO:0000313" key="2">
    <source>
        <dbReference type="EMBL" id="ASC03203.1"/>
    </source>
</evidence>
<keyword evidence="1" id="KW-0175">Coiled coil</keyword>
<dbReference type="AlphaFoldDB" id="A0A1Z3CJV1"/>
<feature type="coiled-coil region" evidence="1">
    <location>
        <begin position="24"/>
        <end position="116"/>
    </location>
</feature>
<keyword evidence="3" id="KW-1185">Reference proteome</keyword>
<reference evidence="2 3" key="1">
    <citation type="submission" date="2017-06" db="EMBL/GenBank/DDBJ databases">
        <title>Draft genome sequence of Fusobacterium nucleatum subsp. polymorphum KCOM 1260 (=ChDC F218).</title>
        <authorList>
            <person name="Kook J.-K."/>
            <person name="Park S.-N."/>
            <person name="Lim Y.K."/>
            <person name="Roh H."/>
        </authorList>
    </citation>
    <scope>NUCLEOTIDE SEQUENCE [LARGE SCALE GENOMIC DNA]</scope>
    <source>
        <strain evidence="3">KCOM 1260 (ChDC F218)</strain>
    </source>
</reference>
<gene>
    <name evidence="2" type="ORF">CBG50_07795</name>
</gene>
<proteinExistence type="predicted"/>
<dbReference type="Proteomes" id="UP000196759">
    <property type="component" value="Chromosome"/>
</dbReference>
<evidence type="ECO:0000256" key="1">
    <source>
        <dbReference type="SAM" id="Coils"/>
    </source>
</evidence>
<protein>
    <submittedName>
        <fullName evidence="2">Uncharacterized protein</fullName>
    </submittedName>
</protein>
<dbReference type="EMBL" id="CP021934">
    <property type="protein sequence ID" value="ASC03203.1"/>
    <property type="molecule type" value="Genomic_DNA"/>
</dbReference>
<sequence length="328" mass="38165">MENIFKGLKEKIENYEKILGVNKIEVDSSEASKIENEIKTLKSKIEELANSMEDKSKIEKMKITLNISSIESEITLKEIDLEEKKEKSKNEYENKIESHNNELDNVKNEIEKFIIDSEDNIENNIKNLYNSILLENNHQFSKTTGSNIGVKRSNPILLGSDLEEIKGYYENIIKVELANLKNIKSDESTIDNELKRIKGQVSQYYDQADAYQSQGTQWALKSPTTFLGNYDEDKADDYMESMRYCHNEAQRYRKMAIDENEKAIPLEKEQVKLKIRREAIENKINTVNEMVDEMIKEVIKEELKKRGIVIPNFVPVTKYFNAPDEVEE</sequence>
<accession>A0A1Z3CJV1</accession>
<dbReference type="RefSeq" id="WP_088337399.1">
    <property type="nucleotide sequence ID" value="NZ_CP021934.1"/>
</dbReference>
<organism evidence="2 3">
    <name type="scientific">Fusobacterium nucleatum subsp. polymorphum</name>
    <name type="common">Fusobacterium polymorphum</name>
    <dbReference type="NCBI Taxonomy" id="76857"/>
    <lineage>
        <taxon>Bacteria</taxon>
        <taxon>Fusobacteriati</taxon>
        <taxon>Fusobacteriota</taxon>
        <taxon>Fusobacteriia</taxon>
        <taxon>Fusobacteriales</taxon>
        <taxon>Fusobacteriaceae</taxon>
        <taxon>Fusobacterium</taxon>
    </lineage>
</organism>
<name>A0A1Z3CJV1_FUSNP</name>